<reference evidence="10" key="3">
    <citation type="submission" date="2018-12" db="EMBL/GenBank/DDBJ databases">
        <title>G10K-VGP greater horseshoe bat female genome, primary haplotype.</title>
        <authorList>
            <person name="Teeling E."/>
            <person name="Myers G."/>
            <person name="Vernes S."/>
            <person name="Pippel M."/>
            <person name="Winkler S."/>
            <person name="Fedrigo O."/>
            <person name="Rhie A."/>
            <person name="Koren S."/>
            <person name="Phillippy A."/>
            <person name="Lewin H."/>
            <person name="Damas J."/>
            <person name="Howe K."/>
            <person name="Mountcastle J."/>
            <person name="Jarvis E.D."/>
        </authorList>
    </citation>
    <scope>NUCLEOTIDE SEQUENCE [LARGE SCALE GENOMIC DNA]</scope>
</reference>
<dbReference type="InterPro" id="IPR011162">
    <property type="entry name" value="MHC_I/II-like_Ag-recog"/>
</dbReference>
<reference evidence="9 10" key="2">
    <citation type="journal article" date="2018" name="Annu Rev Anim Biosci">
        <title>Bat Biology, Genomes, and the Bat1K Project: To Generate Chromosome-Level Genomes for All Living Bat Species.</title>
        <authorList>
            <person name="Teeling E.C."/>
            <person name="Vernes S.C."/>
            <person name="Davalos L.M."/>
            <person name="Ray D.A."/>
            <person name="Gilbert M.T.P."/>
            <person name="Myers E."/>
        </authorList>
    </citation>
    <scope>NUCLEOTIDE SEQUENCE</scope>
</reference>
<dbReference type="GO" id="GO:0098553">
    <property type="term" value="C:lumenal side of endoplasmic reticulum membrane"/>
    <property type="evidence" value="ECO:0007669"/>
    <property type="project" value="UniProtKB-ARBA"/>
</dbReference>
<dbReference type="AlphaFoldDB" id="A0A671DKQ4"/>
<keyword evidence="10" id="KW-1185">Reference proteome</keyword>
<evidence type="ECO:0000256" key="2">
    <source>
        <dbReference type="ARBA" id="ARBA00022451"/>
    </source>
</evidence>
<proteinExistence type="predicted"/>
<dbReference type="GO" id="GO:0005615">
    <property type="term" value="C:extracellular space"/>
    <property type="evidence" value="ECO:0007669"/>
    <property type="project" value="TreeGrafter"/>
</dbReference>
<evidence type="ECO:0000256" key="7">
    <source>
        <dbReference type="SAM" id="SignalP"/>
    </source>
</evidence>
<keyword evidence="5" id="KW-0325">Glycoprotein</keyword>
<evidence type="ECO:0000313" key="9">
    <source>
        <dbReference type="Ensembl" id="ENSRFEP00010001656.1"/>
    </source>
</evidence>
<dbReference type="InterPro" id="IPR050208">
    <property type="entry name" value="MHC_class-I_related"/>
</dbReference>
<reference evidence="9" key="4">
    <citation type="submission" date="2025-08" db="UniProtKB">
        <authorList>
            <consortium name="Ensembl"/>
        </authorList>
    </citation>
    <scope>IDENTIFICATION</scope>
</reference>
<dbReference type="GO" id="GO:0009897">
    <property type="term" value="C:external side of plasma membrane"/>
    <property type="evidence" value="ECO:0007669"/>
    <property type="project" value="TreeGrafter"/>
</dbReference>
<organism evidence="9 10">
    <name type="scientific">Rhinolophus ferrumequinum</name>
    <name type="common">Greater horseshoe bat</name>
    <dbReference type="NCBI Taxonomy" id="59479"/>
    <lineage>
        <taxon>Eukaryota</taxon>
        <taxon>Metazoa</taxon>
        <taxon>Chordata</taxon>
        <taxon>Craniata</taxon>
        <taxon>Vertebrata</taxon>
        <taxon>Euteleostomi</taxon>
        <taxon>Mammalia</taxon>
        <taxon>Eutheria</taxon>
        <taxon>Laurasiatheria</taxon>
        <taxon>Chiroptera</taxon>
        <taxon>Yinpterochiroptera</taxon>
        <taxon>Rhinolophoidea</taxon>
        <taxon>Rhinolophidae</taxon>
        <taxon>Rhinolophinae</taxon>
        <taxon>Rhinolophus</taxon>
    </lineage>
</organism>
<dbReference type="SUPFAM" id="SSF54452">
    <property type="entry name" value="MHC antigen-recognition domain"/>
    <property type="match status" value="1"/>
</dbReference>
<protein>
    <recommendedName>
        <fullName evidence="8">MHC class I-like antigen recognition-like domain-containing protein</fullName>
    </recommendedName>
</protein>
<feature type="domain" description="MHC class I-like antigen recognition-like" evidence="8">
    <location>
        <begin position="25"/>
        <end position="116"/>
    </location>
</feature>
<feature type="compositionally biased region" description="Gly residues" evidence="6">
    <location>
        <begin position="133"/>
        <end position="142"/>
    </location>
</feature>
<dbReference type="GO" id="GO:0042605">
    <property type="term" value="F:peptide antigen binding"/>
    <property type="evidence" value="ECO:0007669"/>
    <property type="project" value="TreeGrafter"/>
</dbReference>
<evidence type="ECO:0000256" key="5">
    <source>
        <dbReference type="ARBA" id="ARBA00023180"/>
    </source>
</evidence>
<dbReference type="Proteomes" id="UP000472240">
    <property type="component" value="Chromosome 3"/>
</dbReference>
<dbReference type="PANTHER" id="PTHR16675">
    <property type="entry name" value="MHC CLASS I-RELATED"/>
    <property type="match status" value="1"/>
</dbReference>
<evidence type="ECO:0000256" key="4">
    <source>
        <dbReference type="ARBA" id="ARBA00023136"/>
    </source>
</evidence>
<keyword evidence="2" id="KW-0490">MHC I</keyword>
<evidence type="ECO:0000256" key="6">
    <source>
        <dbReference type="SAM" id="MobiDB-lite"/>
    </source>
</evidence>
<feature type="region of interest" description="Disordered" evidence="6">
    <location>
        <begin position="112"/>
        <end position="142"/>
    </location>
</feature>
<feature type="signal peptide" evidence="7">
    <location>
        <begin position="1"/>
        <end position="24"/>
    </location>
</feature>
<sequence length="142" mass="15745">MPVMGPRTLLLLLSWALALTGTRAGSHSLTYFGTTWSRPGRGEPRFVGVGYVDDTQFVRFDSDAANPRAEPRAGPWVEQEDPQYWEEETLRARDWAQSYRVDLNTLRGYYNQSEAGERRGPGPGHDPQVRHGAGAGLSVGRG</sequence>
<evidence type="ECO:0000256" key="1">
    <source>
        <dbReference type="ARBA" id="ARBA00004167"/>
    </source>
</evidence>
<dbReference type="GO" id="GO:0030670">
    <property type="term" value="C:phagocytic vesicle membrane"/>
    <property type="evidence" value="ECO:0007669"/>
    <property type="project" value="UniProtKB-ARBA"/>
</dbReference>
<keyword evidence="3" id="KW-0391">Immunity</keyword>
<name>A0A671DKQ4_RHIFE</name>
<reference evidence="9" key="5">
    <citation type="submission" date="2025-09" db="UniProtKB">
        <authorList>
            <consortium name="Ensembl"/>
        </authorList>
    </citation>
    <scope>IDENTIFICATION</scope>
</reference>
<keyword evidence="4" id="KW-0472">Membrane</keyword>
<dbReference type="GeneTree" id="ENSGT01120000271826"/>
<dbReference type="GO" id="GO:0006955">
    <property type="term" value="P:immune response"/>
    <property type="evidence" value="ECO:0007669"/>
    <property type="project" value="TreeGrafter"/>
</dbReference>
<dbReference type="GO" id="GO:0042612">
    <property type="term" value="C:MHC class I protein complex"/>
    <property type="evidence" value="ECO:0007669"/>
    <property type="project" value="UniProtKB-KW"/>
</dbReference>
<evidence type="ECO:0000256" key="3">
    <source>
        <dbReference type="ARBA" id="ARBA00022859"/>
    </source>
</evidence>
<dbReference type="Gene3D" id="3.30.500.10">
    <property type="entry name" value="MHC class I-like antigen recognition-like"/>
    <property type="match status" value="1"/>
</dbReference>
<feature type="chain" id="PRO_5046451999" description="MHC class I-like antigen recognition-like domain-containing protein" evidence="7">
    <location>
        <begin position="25"/>
        <end position="142"/>
    </location>
</feature>
<evidence type="ECO:0000259" key="8">
    <source>
        <dbReference type="Pfam" id="PF00129"/>
    </source>
</evidence>
<dbReference type="PANTHER" id="PTHR16675:SF251">
    <property type="entry name" value="HLA CLASS I HISTOCOMPATIBILITY ANTIGEN, C ALPHA CHAIN"/>
    <property type="match status" value="1"/>
</dbReference>
<dbReference type="GO" id="GO:0001916">
    <property type="term" value="P:positive regulation of T cell mediated cytotoxicity"/>
    <property type="evidence" value="ECO:0007669"/>
    <property type="project" value="TreeGrafter"/>
</dbReference>
<dbReference type="InterPro" id="IPR011161">
    <property type="entry name" value="MHC_I-like_Ag-recog"/>
</dbReference>
<dbReference type="InterPro" id="IPR037055">
    <property type="entry name" value="MHC_I-like_Ag-recog_sf"/>
</dbReference>
<keyword evidence="7" id="KW-0732">Signal</keyword>
<dbReference type="GO" id="GO:0005102">
    <property type="term" value="F:signaling receptor binding"/>
    <property type="evidence" value="ECO:0007669"/>
    <property type="project" value="TreeGrafter"/>
</dbReference>
<reference evidence="9 10" key="1">
    <citation type="journal article" date="2015" name="Annu Rev Anim Biosci">
        <title>The Genome 10K Project: a way forward.</title>
        <authorList>
            <person name="Koepfli K.P."/>
            <person name="Paten B."/>
            <person name="O'Brien S.J."/>
            <person name="Koepfli K.P."/>
            <person name="Paten B."/>
            <person name="Antunes A."/>
            <person name="Belov K."/>
            <person name="Bustamante C."/>
            <person name="Castoe T.A."/>
            <person name="Clawson H."/>
            <person name="Crawford A.J."/>
            <person name="Diekhans M."/>
            <person name="Distel D."/>
            <person name="Durbin R."/>
            <person name="Earl D."/>
            <person name="Fujita M.K."/>
            <person name="Gamble T."/>
            <person name="Georges A."/>
            <person name="Gemmell N."/>
            <person name="Gilbert M.T."/>
            <person name="Graves J.M."/>
            <person name="Green R.E."/>
            <person name="Hickey G."/>
            <person name="Jarvis E.D."/>
            <person name="Johnson W."/>
            <person name="Komissarov A."/>
            <person name="Korf I."/>
            <person name="Kuhn R."/>
            <person name="Larkin D.M."/>
            <person name="Lewin H."/>
            <person name="Lopez J.V."/>
            <person name="Ma J."/>
            <person name="Marques-Bonet T."/>
            <person name="Miller W."/>
            <person name="Murphy R."/>
            <person name="Pevzner P."/>
            <person name="Shapiro B."/>
            <person name="Steiner C."/>
            <person name="Tamazian G."/>
            <person name="Venkatesh B."/>
            <person name="Wang J."/>
            <person name="Wayne R."/>
            <person name="Wiley E."/>
            <person name="Yang H."/>
            <person name="Zhang G."/>
            <person name="Haussler D."/>
            <person name="Ryder O."/>
            <person name="O'Brien S.J."/>
        </authorList>
    </citation>
    <scope>NUCLEOTIDE SEQUENCE</scope>
</reference>
<evidence type="ECO:0000313" key="10">
    <source>
        <dbReference type="Proteomes" id="UP000472240"/>
    </source>
</evidence>
<dbReference type="Pfam" id="PF00129">
    <property type="entry name" value="MHC_I"/>
    <property type="match status" value="1"/>
</dbReference>
<accession>A0A671DKQ4</accession>
<comment type="subcellular location">
    <subcellularLocation>
        <location evidence="1">Membrane</location>
        <topology evidence="1">Single-pass membrane protein</topology>
    </subcellularLocation>
</comment>
<dbReference type="GO" id="GO:0002476">
    <property type="term" value="P:antigen processing and presentation of endogenous peptide antigen via MHC class Ib"/>
    <property type="evidence" value="ECO:0007669"/>
    <property type="project" value="TreeGrafter"/>
</dbReference>
<dbReference type="Ensembl" id="ENSRFET00010001834.1">
    <property type="protein sequence ID" value="ENSRFEP00010001656.1"/>
    <property type="gene ID" value="ENSRFEG00010001189.1"/>
</dbReference>
<dbReference type="GO" id="GO:0002486">
    <property type="term" value="P:antigen processing and presentation of endogenous peptide antigen via MHC class I via ER pathway, TAP-independent"/>
    <property type="evidence" value="ECO:0007669"/>
    <property type="project" value="TreeGrafter"/>
</dbReference>